<name>A0ABP3CSP6_9GAMM</name>
<evidence type="ECO:0000313" key="2">
    <source>
        <dbReference type="EMBL" id="GAA0214528.1"/>
    </source>
</evidence>
<sequence>MNPEKLFRALTLVSFFGLMITLLAWILIAPHAENYPVAAMLILGLVPLLFPMRGLLYGRPYTHAWTSFLMLFYFSHAVGEVYSASSLTLYPVLALICSSVCFCSTILYVKFNAKNKKAI</sequence>
<keyword evidence="3" id="KW-1185">Reference proteome</keyword>
<dbReference type="Proteomes" id="UP001501476">
    <property type="component" value="Unassembled WGS sequence"/>
</dbReference>
<feature type="transmembrane region" description="Helical" evidence="1">
    <location>
        <begin position="64"/>
        <end position="83"/>
    </location>
</feature>
<keyword evidence="1" id="KW-0812">Transmembrane</keyword>
<dbReference type="Pfam" id="PF09842">
    <property type="entry name" value="DUF2069"/>
    <property type="match status" value="1"/>
</dbReference>
<evidence type="ECO:0000256" key="1">
    <source>
        <dbReference type="SAM" id="Phobius"/>
    </source>
</evidence>
<feature type="transmembrane region" description="Helical" evidence="1">
    <location>
        <begin position="89"/>
        <end position="109"/>
    </location>
</feature>
<dbReference type="RefSeq" id="WP_286305284.1">
    <property type="nucleotide sequence ID" value="NZ_AP027741.1"/>
</dbReference>
<evidence type="ECO:0000313" key="3">
    <source>
        <dbReference type="Proteomes" id="UP001501476"/>
    </source>
</evidence>
<comment type="caution">
    <text evidence="2">The sequence shown here is derived from an EMBL/GenBank/DDBJ whole genome shotgun (WGS) entry which is preliminary data.</text>
</comment>
<keyword evidence="1" id="KW-1133">Transmembrane helix</keyword>
<protein>
    <submittedName>
        <fullName evidence="2">DUF2069 domain-containing protein</fullName>
    </submittedName>
</protein>
<keyword evidence="1" id="KW-0472">Membrane</keyword>
<feature type="transmembrane region" description="Helical" evidence="1">
    <location>
        <begin position="7"/>
        <end position="28"/>
    </location>
</feature>
<gene>
    <name evidence="2" type="ORF">GCM10008964_02610</name>
</gene>
<organism evidence="2 3">
    <name type="scientific">Methylophaga marina</name>
    <dbReference type="NCBI Taxonomy" id="45495"/>
    <lineage>
        <taxon>Bacteria</taxon>
        <taxon>Pseudomonadati</taxon>
        <taxon>Pseudomonadota</taxon>
        <taxon>Gammaproteobacteria</taxon>
        <taxon>Thiotrichales</taxon>
        <taxon>Piscirickettsiaceae</taxon>
        <taxon>Methylophaga</taxon>
    </lineage>
</organism>
<dbReference type="InterPro" id="IPR018643">
    <property type="entry name" value="DUF2069_membrane"/>
</dbReference>
<proteinExistence type="predicted"/>
<reference evidence="3" key="1">
    <citation type="journal article" date="2019" name="Int. J. Syst. Evol. Microbiol.">
        <title>The Global Catalogue of Microorganisms (GCM) 10K type strain sequencing project: providing services to taxonomists for standard genome sequencing and annotation.</title>
        <authorList>
            <consortium name="The Broad Institute Genomics Platform"/>
            <consortium name="The Broad Institute Genome Sequencing Center for Infectious Disease"/>
            <person name="Wu L."/>
            <person name="Ma J."/>
        </authorList>
    </citation>
    <scope>NUCLEOTIDE SEQUENCE [LARGE SCALE GENOMIC DNA]</scope>
    <source>
        <strain evidence="3">JCM 6886</strain>
    </source>
</reference>
<accession>A0ABP3CSP6</accession>
<feature type="transmembrane region" description="Helical" evidence="1">
    <location>
        <begin position="34"/>
        <end position="52"/>
    </location>
</feature>
<dbReference type="EMBL" id="BAAADG010000001">
    <property type="protein sequence ID" value="GAA0214528.1"/>
    <property type="molecule type" value="Genomic_DNA"/>
</dbReference>